<evidence type="ECO:0000256" key="2">
    <source>
        <dbReference type="ARBA" id="ARBA00009348"/>
    </source>
</evidence>
<dbReference type="SMART" id="SM00282">
    <property type="entry name" value="LamG"/>
    <property type="match status" value="2"/>
</dbReference>
<evidence type="ECO:0000256" key="1">
    <source>
        <dbReference type="ARBA" id="ARBA00000427"/>
    </source>
</evidence>
<dbReference type="InterPro" id="IPR026856">
    <property type="entry name" value="Sialidase_fam"/>
</dbReference>
<comment type="catalytic activity">
    <reaction evidence="1">
        <text>Hydrolysis of alpha-(2-&gt;3)-, alpha-(2-&gt;6)-, alpha-(2-&gt;8)- glycosidic linkages of terminal sialic acid residues in oligosaccharides, glycoproteins, glycolipids, colominic acid and synthetic substrates.</text>
        <dbReference type="EC" id="3.2.1.18"/>
    </reaction>
</comment>
<dbReference type="InterPro" id="IPR013320">
    <property type="entry name" value="ConA-like_dom_sf"/>
</dbReference>
<dbReference type="CDD" id="cd15482">
    <property type="entry name" value="Sialidase_non-viral"/>
    <property type="match status" value="1"/>
</dbReference>
<evidence type="ECO:0000256" key="5">
    <source>
        <dbReference type="SAM" id="SignalP"/>
    </source>
</evidence>
<dbReference type="EC" id="3.2.1.18" evidence="3"/>
<feature type="domain" description="Laminin G" evidence="6">
    <location>
        <begin position="999"/>
        <end position="1144"/>
    </location>
</feature>
<feature type="signal peptide" evidence="5">
    <location>
        <begin position="1"/>
        <end position="30"/>
    </location>
</feature>
<dbReference type="Pfam" id="PF13385">
    <property type="entry name" value="Laminin_G_3"/>
    <property type="match status" value="3"/>
</dbReference>
<protein>
    <recommendedName>
        <fullName evidence="3">exo-alpha-sialidase</fullName>
        <ecNumber evidence="3">3.2.1.18</ecNumber>
    </recommendedName>
</protein>
<dbReference type="GO" id="GO:0006689">
    <property type="term" value="P:ganglioside catabolic process"/>
    <property type="evidence" value="ECO:0007669"/>
    <property type="project" value="TreeGrafter"/>
</dbReference>
<accession>A0A5P2D6L4</accession>
<dbReference type="Gene3D" id="2.60.120.200">
    <property type="match status" value="3"/>
</dbReference>
<name>A0A5P2D6L4_STRVZ</name>
<reference evidence="7 8" key="1">
    <citation type="submission" date="2018-05" db="EMBL/GenBank/DDBJ databases">
        <title>Streptomyces venezuelae.</title>
        <authorList>
            <person name="Kim W."/>
            <person name="Lee N."/>
            <person name="Cho B.-K."/>
        </authorList>
    </citation>
    <scope>NUCLEOTIDE SEQUENCE [LARGE SCALE GENOMIC DNA]</scope>
    <source>
        <strain evidence="7 8">ATCC 21782</strain>
    </source>
</reference>
<dbReference type="GO" id="GO:0009313">
    <property type="term" value="P:oligosaccharide catabolic process"/>
    <property type="evidence" value="ECO:0007669"/>
    <property type="project" value="TreeGrafter"/>
</dbReference>
<dbReference type="GO" id="GO:0016020">
    <property type="term" value="C:membrane"/>
    <property type="evidence" value="ECO:0007669"/>
    <property type="project" value="TreeGrafter"/>
</dbReference>
<dbReference type="RefSeq" id="WP_150210554.1">
    <property type="nucleotide sequence ID" value="NZ_CP029190.1"/>
</dbReference>
<feature type="region of interest" description="Disordered" evidence="4">
    <location>
        <begin position="111"/>
        <end position="138"/>
    </location>
</feature>
<evidence type="ECO:0000259" key="6">
    <source>
        <dbReference type="SMART" id="SM00282"/>
    </source>
</evidence>
<dbReference type="InterPro" id="IPR036278">
    <property type="entry name" value="Sialidase_sf"/>
</dbReference>
<gene>
    <name evidence="7" type="ORF">DEJ50_26165</name>
</gene>
<keyword evidence="5" id="KW-0732">Signal</keyword>
<dbReference type="AlphaFoldDB" id="A0A5P2D6L4"/>
<organism evidence="7 8">
    <name type="scientific">Streptomyces venezuelae</name>
    <dbReference type="NCBI Taxonomy" id="54571"/>
    <lineage>
        <taxon>Bacteria</taxon>
        <taxon>Bacillati</taxon>
        <taxon>Actinomycetota</taxon>
        <taxon>Actinomycetes</taxon>
        <taxon>Kitasatosporales</taxon>
        <taxon>Streptomycetaceae</taxon>
        <taxon>Streptomyces</taxon>
    </lineage>
</organism>
<dbReference type="InterPro" id="IPR006311">
    <property type="entry name" value="TAT_signal"/>
</dbReference>
<dbReference type="GO" id="GO:0005737">
    <property type="term" value="C:cytoplasm"/>
    <property type="evidence" value="ECO:0007669"/>
    <property type="project" value="TreeGrafter"/>
</dbReference>
<dbReference type="InterPro" id="IPR001791">
    <property type="entry name" value="Laminin_G"/>
</dbReference>
<dbReference type="SUPFAM" id="SSF49899">
    <property type="entry name" value="Concanavalin A-like lectins/glucanases"/>
    <property type="match status" value="3"/>
</dbReference>
<comment type="similarity">
    <text evidence="2">Belongs to the glycosyl hydrolase 33 family.</text>
</comment>
<dbReference type="Proteomes" id="UP000325211">
    <property type="component" value="Chromosome"/>
</dbReference>
<dbReference type="PROSITE" id="PS51318">
    <property type="entry name" value="TAT"/>
    <property type="match status" value="1"/>
</dbReference>
<evidence type="ECO:0000313" key="7">
    <source>
        <dbReference type="EMBL" id="QES50805.1"/>
    </source>
</evidence>
<feature type="domain" description="Laminin G" evidence="6">
    <location>
        <begin position="514"/>
        <end position="652"/>
    </location>
</feature>
<dbReference type="Pfam" id="PF13088">
    <property type="entry name" value="BNR_2"/>
    <property type="match status" value="1"/>
</dbReference>
<dbReference type="EMBL" id="CP029190">
    <property type="protein sequence ID" value="QES50805.1"/>
    <property type="molecule type" value="Genomic_DNA"/>
</dbReference>
<dbReference type="PANTHER" id="PTHR10628">
    <property type="entry name" value="SIALIDASE"/>
    <property type="match status" value="1"/>
</dbReference>
<evidence type="ECO:0000256" key="3">
    <source>
        <dbReference type="ARBA" id="ARBA00012733"/>
    </source>
</evidence>
<dbReference type="Gene3D" id="2.120.10.10">
    <property type="match status" value="1"/>
</dbReference>
<dbReference type="GO" id="GO:0004308">
    <property type="term" value="F:exo-alpha-sialidase activity"/>
    <property type="evidence" value="ECO:0007669"/>
    <property type="project" value="UniProtKB-EC"/>
</dbReference>
<sequence length="1185" mass="124698">MPRPLSGRGLLAAALIACAGSLLGPPPAGADGTAPTATAATATTTAPTAENGRILFRSGTAGYGCFRIPTIVKTKAGSLLAFTEARTSPSCADRGDVDIVLRRSTDDGRTWGPIRVATSGSENDPNAPHTRGNPSPVVDINGDGRISLLSTGEPAVFPPGEPRKAYAQNSTDDGLTFSPPRQITRLRGMNSTGWFGTGPAHGIQLSTGPHADRLVVGAYEDGPGGRLAGYLYSDNGGINWHARPTDVTPETPTMKPGEPAVAELSGGRVYIGARNEKTQDTEEIAQPNLRTYGIAPADDTAIPAQAFTANLKTPSVQASVLTLHHTSVPQTPNLMILAAPTGTPAGASGPDQPARPNDRANLKIHYSLDEGKTWTAGTTIKSGPAGYSDLAELDNGRVALVHEGGNPGSPPRAEGEWSSANIYFRNLDPRELGLPANTVFPTVPAFTPTPDAPTTPDASPQANDAHYAGNATLGAGRFGQRGLQLDGTGDFAHVPYGRSLNPGDLDDPDDPGGGNFTYSLHFQHNAAADAEPAMLLWAYGVGTAPQVWIRAEPKGDRILAHVQGKDGTAEVSVPGEAAFSGEAWNHLTLVRDGTKIRLQVNGITSTTQVGEVRGAVTKPSFEANQGVAVGGRVGDGYRSFKGGIDEVRLYLDDLNDTQIGELRDNNSETARESLVLRLPFQVEDQADTAALTSVSIADDVSGKCVDGTVLGGVSADNRVKGKTDLGALAVDATHPGVETPFRRALDVGSGDFSYALWFKNTPTSNSSESNEVLLWAYGVDPDGTGTAKAPSLGARIEPGPGPGANRILAWAETSQGRVERQIDGAPGLHDTNWHLLTLTRTADGFSLGIDRTVTPPAPLSGKFELADGTTPLGLRVGSQPGGGDPLTGVIDDVRLYARALTATDLKGLVPDPGGKYTAPAEDDVRFKWSMEHGNVQKHSVIRPASTGRSTPDESAHCNNAYVHGGTYRPDGGRFGQAFRVNGLPGKDGKVELPYTDSEAFGAGDFTVATVFSHDPDTSAKQSIVWAYGDGDAERQLRIRVEARTEQVNGVKVTKRKLVGFVQTDAGPTEVATDAPGAGWHHVALTRKGNELRLYLDGQEKQLNRVTGSLTRPDSFDVQGFVLGDSPAGGQPLKGSLDEFRLYRQAIDGPGLTALWNTNTAPAQYKDKEAVHLPLDVIENGEYSRM</sequence>
<proteinExistence type="inferred from homology"/>
<dbReference type="PANTHER" id="PTHR10628:SF30">
    <property type="entry name" value="EXO-ALPHA-SIALIDASE"/>
    <property type="match status" value="1"/>
</dbReference>
<feature type="chain" id="PRO_5024830326" description="exo-alpha-sialidase" evidence="5">
    <location>
        <begin position="31"/>
        <end position="1185"/>
    </location>
</feature>
<dbReference type="InterPro" id="IPR011040">
    <property type="entry name" value="Sialidase"/>
</dbReference>
<dbReference type="OrthoDB" id="7294637at2"/>
<evidence type="ECO:0000313" key="8">
    <source>
        <dbReference type="Proteomes" id="UP000325211"/>
    </source>
</evidence>
<dbReference type="SUPFAM" id="SSF50939">
    <property type="entry name" value="Sialidases"/>
    <property type="match status" value="1"/>
</dbReference>
<evidence type="ECO:0000256" key="4">
    <source>
        <dbReference type="SAM" id="MobiDB-lite"/>
    </source>
</evidence>